<organism evidence="1 2">
    <name type="scientific">Trichonephila clavata</name>
    <name type="common">Joro spider</name>
    <name type="synonym">Nephila clavata</name>
    <dbReference type="NCBI Taxonomy" id="2740835"/>
    <lineage>
        <taxon>Eukaryota</taxon>
        <taxon>Metazoa</taxon>
        <taxon>Ecdysozoa</taxon>
        <taxon>Arthropoda</taxon>
        <taxon>Chelicerata</taxon>
        <taxon>Arachnida</taxon>
        <taxon>Araneae</taxon>
        <taxon>Araneomorphae</taxon>
        <taxon>Entelegynae</taxon>
        <taxon>Araneoidea</taxon>
        <taxon>Nephilidae</taxon>
        <taxon>Trichonephila</taxon>
    </lineage>
</organism>
<name>A0A8X6HFF0_TRICU</name>
<dbReference type="EMBL" id="BMAO01008129">
    <property type="protein sequence ID" value="GFR21080.1"/>
    <property type="molecule type" value="Genomic_DNA"/>
</dbReference>
<proteinExistence type="predicted"/>
<gene>
    <name evidence="1" type="ORF">TNCT_461441</name>
</gene>
<evidence type="ECO:0000313" key="2">
    <source>
        <dbReference type="Proteomes" id="UP000887116"/>
    </source>
</evidence>
<comment type="caution">
    <text evidence="1">The sequence shown here is derived from an EMBL/GenBank/DDBJ whole genome shotgun (WGS) entry which is preliminary data.</text>
</comment>
<dbReference type="Proteomes" id="UP000887116">
    <property type="component" value="Unassembled WGS sequence"/>
</dbReference>
<evidence type="ECO:0000313" key="1">
    <source>
        <dbReference type="EMBL" id="GFR21080.1"/>
    </source>
</evidence>
<sequence length="124" mass="14009">MVFLADINAPYSPFSQCLCTVHETPISVNKKRMRTTIHIMREFSLRMFTDILWKASKGIFDISALILDSAFASKRDLNFTTLPHSPPISDLIGYNGSKNVFPEWKETSDSPIGALWGYHVLTSL</sequence>
<dbReference type="OrthoDB" id="10342057at2759"/>
<protein>
    <submittedName>
        <fullName evidence="1">Uncharacterized protein</fullName>
    </submittedName>
</protein>
<keyword evidence="2" id="KW-1185">Reference proteome</keyword>
<dbReference type="AlphaFoldDB" id="A0A8X6HFF0"/>
<reference evidence="1" key="1">
    <citation type="submission" date="2020-07" db="EMBL/GenBank/DDBJ databases">
        <title>Multicomponent nature underlies the extraordinary mechanical properties of spider dragline silk.</title>
        <authorList>
            <person name="Kono N."/>
            <person name="Nakamura H."/>
            <person name="Mori M."/>
            <person name="Yoshida Y."/>
            <person name="Ohtoshi R."/>
            <person name="Malay A.D."/>
            <person name="Moran D.A.P."/>
            <person name="Tomita M."/>
            <person name="Numata K."/>
            <person name="Arakawa K."/>
        </authorList>
    </citation>
    <scope>NUCLEOTIDE SEQUENCE</scope>
</reference>
<accession>A0A8X6HFF0</accession>